<name>A0A4S8L844_DENBC</name>
<dbReference type="Proteomes" id="UP000297245">
    <property type="component" value="Unassembled WGS sequence"/>
</dbReference>
<organism evidence="1 2">
    <name type="scientific">Dendrothele bispora (strain CBS 962.96)</name>
    <dbReference type="NCBI Taxonomy" id="1314807"/>
    <lineage>
        <taxon>Eukaryota</taxon>
        <taxon>Fungi</taxon>
        <taxon>Dikarya</taxon>
        <taxon>Basidiomycota</taxon>
        <taxon>Agaricomycotina</taxon>
        <taxon>Agaricomycetes</taxon>
        <taxon>Agaricomycetidae</taxon>
        <taxon>Agaricales</taxon>
        <taxon>Agaricales incertae sedis</taxon>
        <taxon>Dendrothele</taxon>
    </lineage>
</organism>
<evidence type="ECO:0000313" key="1">
    <source>
        <dbReference type="EMBL" id="THU84710.1"/>
    </source>
</evidence>
<evidence type="ECO:0000313" key="2">
    <source>
        <dbReference type="Proteomes" id="UP000297245"/>
    </source>
</evidence>
<dbReference type="EMBL" id="ML179583">
    <property type="protein sequence ID" value="THU84710.1"/>
    <property type="molecule type" value="Genomic_DNA"/>
</dbReference>
<protein>
    <submittedName>
        <fullName evidence="1">Uncharacterized protein</fullName>
    </submittedName>
</protein>
<reference evidence="1 2" key="1">
    <citation type="journal article" date="2019" name="Nat. Ecol. Evol.">
        <title>Megaphylogeny resolves global patterns of mushroom evolution.</title>
        <authorList>
            <person name="Varga T."/>
            <person name="Krizsan K."/>
            <person name="Foldi C."/>
            <person name="Dima B."/>
            <person name="Sanchez-Garcia M."/>
            <person name="Sanchez-Ramirez S."/>
            <person name="Szollosi G.J."/>
            <person name="Szarkandi J.G."/>
            <person name="Papp V."/>
            <person name="Albert L."/>
            <person name="Andreopoulos W."/>
            <person name="Angelini C."/>
            <person name="Antonin V."/>
            <person name="Barry K.W."/>
            <person name="Bougher N.L."/>
            <person name="Buchanan P."/>
            <person name="Buyck B."/>
            <person name="Bense V."/>
            <person name="Catcheside P."/>
            <person name="Chovatia M."/>
            <person name="Cooper J."/>
            <person name="Damon W."/>
            <person name="Desjardin D."/>
            <person name="Finy P."/>
            <person name="Geml J."/>
            <person name="Haridas S."/>
            <person name="Hughes K."/>
            <person name="Justo A."/>
            <person name="Karasinski D."/>
            <person name="Kautmanova I."/>
            <person name="Kiss B."/>
            <person name="Kocsube S."/>
            <person name="Kotiranta H."/>
            <person name="LaButti K.M."/>
            <person name="Lechner B.E."/>
            <person name="Liimatainen K."/>
            <person name="Lipzen A."/>
            <person name="Lukacs Z."/>
            <person name="Mihaltcheva S."/>
            <person name="Morgado L.N."/>
            <person name="Niskanen T."/>
            <person name="Noordeloos M.E."/>
            <person name="Ohm R.A."/>
            <person name="Ortiz-Santana B."/>
            <person name="Ovrebo C."/>
            <person name="Racz N."/>
            <person name="Riley R."/>
            <person name="Savchenko A."/>
            <person name="Shiryaev A."/>
            <person name="Soop K."/>
            <person name="Spirin V."/>
            <person name="Szebenyi C."/>
            <person name="Tomsovsky M."/>
            <person name="Tulloss R.E."/>
            <person name="Uehling J."/>
            <person name="Grigoriev I.V."/>
            <person name="Vagvolgyi C."/>
            <person name="Papp T."/>
            <person name="Martin F.M."/>
            <person name="Miettinen O."/>
            <person name="Hibbett D.S."/>
            <person name="Nagy L.G."/>
        </authorList>
    </citation>
    <scope>NUCLEOTIDE SEQUENCE [LARGE SCALE GENOMIC DNA]</scope>
    <source>
        <strain evidence="1 2">CBS 962.96</strain>
    </source>
</reference>
<gene>
    <name evidence="1" type="ORF">K435DRAFT_869981</name>
</gene>
<proteinExistence type="predicted"/>
<sequence>MAPISKEYTRKLLRIYLEITDENITHIRDTSSALKDSRALTISSQPTDGSDKESERIAGKLSRAVNRARRASVKLVDSSPTSSASLPGGVREAVRLLLSTTTSALEAVIESNPDSNFITQSLDVLFVLSRTTCSAMLKARLHLRLRVLPPKTKQILSAVPLAHSTTSVELYTQTVALNLSIPFLREGCRRGLRTLEVWRGIGEENGGKSKSDGKVDPWKQLEEQEEMAITGCLLLYQDGGQTTYEAFQESIKNFLHVGSGFIIHTGETYLINGEMMAPDEGERYSLLVPVLAC</sequence>
<keyword evidence="2" id="KW-1185">Reference proteome</keyword>
<dbReference type="AlphaFoldDB" id="A0A4S8L844"/>
<accession>A0A4S8L844</accession>